<proteinExistence type="predicted"/>
<feature type="region of interest" description="Disordered" evidence="1">
    <location>
        <begin position="36"/>
        <end position="58"/>
    </location>
</feature>
<protein>
    <submittedName>
        <fullName evidence="2">Uncharacterized protein</fullName>
    </submittedName>
</protein>
<name>A0AAV4VHX8_CAEEX</name>
<feature type="compositionally biased region" description="Low complexity" evidence="1">
    <location>
        <begin position="36"/>
        <end position="52"/>
    </location>
</feature>
<organism evidence="2 3">
    <name type="scientific">Caerostris extrusa</name>
    <name type="common">Bark spider</name>
    <name type="synonym">Caerostris bankana</name>
    <dbReference type="NCBI Taxonomy" id="172846"/>
    <lineage>
        <taxon>Eukaryota</taxon>
        <taxon>Metazoa</taxon>
        <taxon>Ecdysozoa</taxon>
        <taxon>Arthropoda</taxon>
        <taxon>Chelicerata</taxon>
        <taxon>Arachnida</taxon>
        <taxon>Araneae</taxon>
        <taxon>Araneomorphae</taxon>
        <taxon>Entelegynae</taxon>
        <taxon>Araneoidea</taxon>
        <taxon>Araneidae</taxon>
        <taxon>Caerostris</taxon>
    </lineage>
</organism>
<dbReference type="EMBL" id="BPLR01014610">
    <property type="protein sequence ID" value="GIY69917.1"/>
    <property type="molecule type" value="Genomic_DNA"/>
</dbReference>
<keyword evidence="3" id="KW-1185">Reference proteome</keyword>
<gene>
    <name evidence="2" type="ORF">CEXT_704001</name>
</gene>
<evidence type="ECO:0000313" key="3">
    <source>
        <dbReference type="Proteomes" id="UP001054945"/>
    </source>
</evidence>
<accession>A0AAV4VHX8</accession>
<reference evidence="2 3" key="1">
    <citation type="submission" date="2021-06" db="EMBL/GenBank/DDBJ databases">
        <title>Caerostris extrusa draft genome.</title>
        <authorList>
            <person name="Kono N."/>
            <person name="Arakawa K."/>
        </authorList>
    </citation>
    <scope>NUCLEOTIDE SEQUENCE [LARGE SCALE GENOMIC DNA]</scope>
</reference>
<dbReference type="AlphaFoldDB" id="A0AAV4VHX8"/>
<evidence type="ECO:0000313" key="2">
    <source>
        <dbReference type="EMBL" id="GIY69917.1"/>
    </source>
</evidence>
<evidence type="ECO:0000256" key="1">
    <source>
        <dbReference type="SAM" id="MobiDB-lite"/>
    </source>
</evidence>
<sequence length="79" mass="8518">MNLQMAETNASMLPGIKETNVDSRGRWVVECLTHSPVSTSSTSTPTPVQLTVGSMGSSDLTGKRELEITLKSLWLSHAD</sequence>
<dbReference type="Proteomes" id="UP001054945">
    <property type="component" value="Unassembled WGS sequence"/>
</dbReference>
<comment type="caution">
    <text evidence="2">The sequence shown here is derived from an EMBL/GenBank/DDBJ whole genome shotgun (WGS) entry which is preliminary data.</text>
</comment>